<organism evidence="1 2">
    <name type="scientific">Myotis davidii</name>
    <name type="common">David's myotis</name>
    <dbReference type="NCBI Taxonomy" id="225400"/>
    <lineage>
        <taxon>Eukaryota</taxon>
        <taxon>Metazoa</taxon>
        <taxon>Chordata</taxon>
        <taxon>Craniata</taxon>
        <taxon>Vertebrata</taxon>
        <taxon>Euteleostomi</taxon>
        <taxon>Mammalia</taxon>
        <taxon>Eutheria</taxon>
        <taxon>Laurasiatheria</taxon>
        <taxon>Chiroptera</taxon>
        <taxon>Yangochiroptera</taxon>
        <taxon>Vespertilionidae</taxon>
        <taxon>Myotis</taxon>
    </lineage>
</organism>
<dbReference type="Proteomes" id="UP000010556">
    <property type="component" value="Unassembled WGS sequence"/>
</dbReference>
<keyword evidence="2" id="KW-1185">Reference proteome</keyword>
<accession>L5LMN3</accession>
<evidence type="ECO:0000313" key="2">
    <source>
        <dbReference type="Proteomes" id="UP000010556"/>
    </source>
</evidence>
<name>L5LMN3_MYODS</name>
<reference evidence="2" key="1">
    <citation type="journal article" date="2013" name="Science">
        <title>Comparative analysis of bat genomes provides insight into the evolution of flight and immunity.</title>
        <authorList>
            <person name="Zhang G."/>
            <person name="Cowled C."/>
            <person name="Shi Z."/>
            <person name="Huang Z."/>
            <person name="Bishop-Lilly K.A."/>
            <person name="Fang X."/>
            <person name="Wynne J.W."/>
            <person name="Xiong Z."/>
            <person name="Baker M.L."/>
            <person name="Zhao W."/>
            <person name="Tachedjian M."/>
            <person name="Zhu Y."/>
            <person name="Zhou P."/>
            <person name="Jiang X."/>
            <person name="Ng J."/>
            <person name="Yang L."/>
            <person name="Wu L."/>
            <person name="Xiao J."/>
            <person name="Feng Y."/>
            <person name="Chen Y."/>
            <person name="Sun X."/>
            <person name="Zhang Y."/>
            <person name="Marsh G.A."/>
            <person name="Crameri G."/>
            <person name="Broder C.C."/>
            <person name="Frey K.G."/>
            <person name="Wang L.F."/>
            <person name="Wang J."/>
        </authorList>
    </citation>
    <scope>NUCLEOTIDE SEQUENCE [LARGE SCALE GENOMIC DNA]</scope>
</reference>
<dbReference type="EMBL" id="KB109900">
    <property type="protein sequence ID" value="ELK27719.1"/>
    <property type="molecule type" value="Genomic_DNA"/>
</dbReference>
<sequence length="191" mass="21818">MEPATRACALDPIRTRDSSVRRSTLYPLGHTGKAKDGFLEQGQLLALRALQPDSSDGPQDSIVVRAVECAFREPLAEGDNRSVNRKQVDWHNQCHENNFQVNYCLTPWRALWQRLHAAMLQEKACTSATYLEHMEGVSAWKELEYSFVMENYRSLPEKNYCRVLPFTGELKVPAVDFASSRKDVQKDIRSN</sequence>
<gene>
    <name evidence="1" type="ORF">MDA_GLEAN10023651</name>
</gene>
<dbReference type="AlphaFoldDB" id="L5LMN3"/>
<proteinExistence type="predicted"/>
<protein>
    <submittedName>
        <fullName evidence="1">Uncharacterized protein</fullName>
    </submittedName>
</protein>
<evidence type="ECO:0000313" key="1">
    <source>
        <dbReference type="EMBL" id="ELK27719.1"/>
    </source>
</evidence>